<accession>A0ABQ1U8T6</accession>
<name>A0ABQ1U8T6_9NOCA</name>
<proteinExistence type="predicted"/>
<evidence type="ECO:0000313" key="2">
    <source>
        <dbReference type="EMBL" id="GGF10634.1"/>
    </source>
</evidence>
<dbReference type="Gene3D" id="3.90.550.10">
    <property type="entry name" value="Spore Coat Polysaccharide Biosynthesis Protein SpsA, Chain A"/>
    <property type="match status" value="1"/>
</dbReference>
<reference evidence="3" key="1">
    <citation type="journal article" date="2019" name="Int. J. Syst. Evol. Microbiol.">
        <title>The Global Catalogue of Microorganisms (GCM) 10K type strain sequencing project: providing services to taxonomists for standard genome sequencing and annotation.</title>
        <authorList>
            <consortium name="The Broad Institute Genomics Platform"/>
            <consortium name="The Broad Institute Genome Sequencing Center for Infectious Disease"/>
            <person name="Wu L."/>
            <person name="Ma J."/>
        </authorList>
    </citation>
    <scope>NUCLEOTIDE SEQUENCE [LARGE SCALE GENOMIC DNA]</scope>
    <source>
        <strain evidence="3">CCM 7855</strain>
    </source>
</reference>
<dbReference type="SUPFAM" id="SSF53448">
    <property type="entry name" value="Nucleotide-diphospho-sugar transferases"/>
    <property type="match status" value="1"/>
</dbReference>
<gene>
    <name evidence="2" type="ORF">GCM10007298_03280</name>
</gene>
<dbReference type="InterPro" id="IPR050834">
    <property type="entry name" value="Glycosyltransf_2"/>
</dbReference>
<dbReference type="GO" id="GO:0016740">
    <property type="term" value="F:transferase activity"/>
    <property type="evidence" value="ECO:0007669"/>
    <property type="project" value="UniProtKB-KW"/>
</dbReference>
<dbReference type="EMBL" id="BMCS01000001">
    <property type="protein sequence ID" value="GGF10634.1"/>
    <property type="molecule type" value="Genomic_DNA"/>
</dbReference>
<protein>
    <submittedName>
        <fullName evidence="2">Glycosyl transferase</fullName>
    </submittedName>
</protein>
<keyword evidence="3" id="KW-1185">Reference proteome</keyword>
<comment type="caution">
    <text evidence="2">The sequence shown here is derived from an EMBL/GenBank/DDBJ whole genome shotgun (WGS) entry which is preliminary data.</text>
</comment>
<dbReference type="Pfam" id="PF00535">
    <property type="entry name" value="Glycos_transf_2"/>
    <property type="match status" value="1"/>
</dbReference>
<feature type="domain" description="Glycosyltransferase 2-like" evidence="1">
    <location>
        <begin position="16"/>
        <end position="173"/>
    </location>
</feature>
<organism evidence="2 3">
    <name type="scientific">Williamsia phyllosphaerae</name>
    <dbReference type="NCBI Taxonomy" id="885042"/>
    <lineage>
        <taxon>Bacteria</taxon>
        <taxon>Bacillati</taxon>
        <taxon>Actinomycetota</taxon>
        <taxon>Actinomycetes</taxon>
        <taxon>Mycobacteriales</taxon>
        <taxon>Nocardiaceae</taxon>
        <taxon>Williamsia</taxon>
    </lineage>
</organism>
<dbReference type="InterPro" id="IPR001173">
    <property type="entry name" value="Glyco_trans_2-like"/>
</dbReference>
<evidence type="ECO:0000313" key="3">
    <source>
        <dbReference type="Proteomes" id="UP000632454"/>
    </source>
</evidence>
<dbReference type="InterPro" id="IPR029044">
    <property type="entry name" value="Nucleotide-diphossugar_trans"/>
</dbReference>
<keyword evidence="2" id="KW-0808">Transferase</keyword>
<sequence>MPTEELSRTEKSTVAVIVAAYNEEKFILDTLRALDQQRWDDVIHRDVLGSPRIIIVDNNSTDRTAEIVAEHIESNPRFPVELITEKQKGLGYAIDTAARHAIDTGAALVARTDADTIPDTEWLSELIRPLLDGKRLVGGRLRARTDEGFTNVVFNAIGVAWRLGHGVEWWRTRKEPDERRRSFAVCGPNLAFDAEIYRESGGFPRVSMDDADEDIILQRRVRAITGSAGIALAQRAVVYISLRRLHAFGIKDFVTWYSTKDRDTTGKQVDVR</sequence>
<dbReference type="Proteomes" id="UP000632454">
    <property type="component" value="Unassembled WGS sequence"/>
</dbReference>
<evidence type="ECO:0000259" key="1">
    <source>
        <dbReference type="Pfam" id="PF00535"/>
    </source>
</evidence>
<dbReference type="PANTHER" id="PTHR43685">
    <property type="entry name" value="GLYCOSYLTRANSFERASE"/>
    <property type="match status" value="1"/>
</dbReference>
<dbReference type="RefSeq" id="WP_188486307.1">
    <property type="nucleotide sequence ID" value="NZ_BMCS01000001.1"/>
</dbReference>
<dbReference type="CDD" id="cd06423">
    <property type="entry name" value="CESA_like"/>
    <property type="match status" value="1"/>
</dbReference>
<dbReference type="PANTHER" id="PTHR43685:SF2">
    <property type="entry name" value="GLYCOSYLTRANSFERASE 2-LIKE DOMAIN-CONTAINING PROTEIN"/>
    <property type="match status" value="1"/>
</dbReference>